<dbReference type="InterPro" id="IPR056116">
    <property type="entry name" value="DUF7699"/>
</dbReference>
<evidence type="ECO:0000313" key="4">
    <source>
        <dbReference type="EMBL" id="PNX93722.1"/>
    </source>
</evidence>
<gene>
    <name evidence="4" type="ORF">L195_g016879</name>
</gene>
<evidence type="ECO:0000259" key="3">
    <source>
        <dbReference type="Pfam" id="PF24766"/>
    </source>
</evidence>
<accession>A0A2K3MSJ1</accession>
<dbReference type="ExpressionAtlas" id="A0A2K3MSJ1">
    <property type="expression patterns" value="baseline"/>
</dbReference>
<dbReference type="Proteomes" id="UP000236291">
    <property type="component" value="Unassembled WGS sequence"/>
</dbReference>
<feature type="compositionally biased region" description="Acidic residues" evidence="1">
    <location>
        <begin position="21"/>
        <end position="65"/>
    </location>
</feature>
<evidence type="ECO:0000313" key="5">
    <source>
        <dbReference type="Proteomes" id="UP000236291"/>
    </source>
</evidence>
<name>A0A2K3MSJ1_TRIPR</name>
<dbReference type="STRING" id="57577.A0A2K3MSJ1"/>
<protein>
    <submittedName>
        <fullName evidence="4">Zinc finger CCCH domain-containing protein 62-like</fullName>
    </submittedName>
</protein>
<feature type="compositionally biased region" description="Polar residues" evidence="1">
    <location>
        <begin position="334"/>
        <end position="350"/>
    </location>
</feature>
<feature type="region of interest" description="Disordered" evidence="1">
    <location>
        <begin position="1"/>
        <end position="71"/>
    </location>
</feature>
<dbReference type="PANTHER" id="PTHR35323">
    <property type="entry name" value="SAP DOMAIN-CONTAINING PROTEIN"/>
    <property type="match status" value="1"/>
</dbReference>
<evidence type="ECO:0000259" key="2">
    <source>
        <dbReference type="Pfam" id="PF02037"/>
    </source>
</evidence>
<dbReference type="EMBL" id="ASHM01011769">
    <property type="protein sequence ID" value="PNX93722.1"/>
    <property type="molecule type" value="Genomic_DNA"/>
</dbReference>
<comment type="caution">
    <text evidence="4">The sequence shown here is derived from an EMBL/GenBank/DDBJ whole genome shotgun (WGS) entry which is preliminary data.</text>
</comment>
<dbReference type="PANTHER" id="PTHR35323:SF2">
    <property type="entry name" value="SAP DOMAIN-CONTAINING PROTEIN"/>
    <property type="match status" value="1"/>
</dbReference>
<organism evidence="4 5">
    <name type="scientific">Trifolium pratense</name>
    <name type="common">Red clover</name>
    <dbReference type="NCBI Taxonomy" id="57577"/>
    <lineage>
        <taxon>Eukaryota</taxon>
        <taxon>Viridiplantae</taxon>
        <taxon>Streptophyta</taxon>
        <taxon>Embryophyta</taxon>
        <taxon>Tracheophyta</taxon>
        <taxon>Spermatophyta</taxon>
        <taxon>Magnoliopsida</taxon>
        <taxon>eudicotyledons</taxon>
        <taxon>Gunneridae</taxon>
        <taxon>Pentapetalae</taxon>
        <taxon>rosids</taxon>
        <taxon>fabids</taxon>
        <taxon>Fabales</taxon>
        <taxon>Fabaceae</taxon>
        <taxon>Papilionoideae</taxon>
        <taxon>50 kb inversion clade</taxon>
        <taxon>NPAAA clade</taxon>
        <taxon>Hologalegina</taxon>
        <taxon>IRL clade</taxon>
        <taxon>Trifolieae</taxon>
        <taxon>Trifolium</taxon>
    </lineage>
</organism>
<evidence type="ECO:0000256" key="1">
    <source>
        <dbReference type="SAM" id="MobiDB-lite"/>
    </source>
</evidence>
<dbReference type="AlphaFoldDB" id="A0A2K3MSJ1"/>
<feature type="compositionally biased region" description="Basic and acidic residues" evidence="1">
    <location>
        <begin position="312"/>
        <end position="333"/>
    </location>
</feature>
<feature type="region of interest" description="Disordered" evidence="1">
    <location>
        <begin position="266"/>
        <end position="356"/>
    </location>
</feature>
<proteinExistence type="predicted"/>
<dbReference type="Pfam" id="PF02037">
    <property type="entry name" value="SAP"/>
    <property type="match status" value="1"/>
</dbReference>
<reference evidence="4 5" key="1">
    <citation type="journal article" date="2014" name="Am. J. Bot.">
        <title>Genome assembly and annotation for red clover (Trifolium pratense; Fabaceae).</title>
        <authorList>
            <person name="Istvanek J."/>
            <person name="Jaros M."/>
            <person name="Krenek A."/>
            <person name="Repkova J."/>
        </authorList>
    </citation>
    <scope>NUCLEOTIDE SEQUENCE [LARGE SCALE GENOMIC DNA]</scope>
    <source>
        <strain evidence="5">cv. Tatra</strain>
        <tissue evidence="4">Young leaves</tissue>
    </source>
</reference>
<feature type="domain" description="DUF7699" evidence="3">
    <location>
        <begin position="221"/>
        <end position="255"/>
    </location>
</feature>
<dbReference type="Pfam" id="PF24766">
    <property type="entry name" value="DUF7699"/>
    <property type="match status" value="2"/>
</dbReference>
<sequence length="495" mass="56417">MNHKRRGKREAIILSSSSSSSEEDYDDDSEQYSDCDEASESDATDIADDEEEEEEEEEERDEASELDNSKVDDESLSAKVVTLLQGGKDIDSLKLTECKAYLRKHGLRLAGNRAVCIARIKEHWRLKHGSGYTLYPRWSFNINCTGDVCLGDVVLFRQKVYEKFNKVTRHGRVIGNRTVAGRVVKESYGAAKQQHTFTNSLGGDICSCKMRSAMALLAGEVEVLWSSGVNKLPPLSPLLVKGRNLYKQKTYRQIWKNEADRVKVLSEKHRRGAAARSVRALRQQKKSYNANGSKGSKRQHEAHNTKRSNKGRPCDPNKVRDLDGSRRENKYQRQEATSSTQATWNESASSRGRVHESAQFDRYQAPPYPLQASSRQIPYQYQVNSQNWNGSAPPYPLQASSQQIPYLYQVNSQNWNGSNGFVNHERGTSSNMRGFPPFRPGVSEFTSRTNVPSDSYHPHTNRYYNFEVKNLNTERMDRPLYLSPRDRYGGRNYVM</sequence>
<feature type="domain" description="DUF7699" evidence="3">
    <location>
        <begin position="149"/>
        <end position="198"/>
    </location>
</feature>
<feature type="domain" description="SAP" evidence="2">
    <location>
        <begin position="89"/>
        <end position="125"/>
    </location>
</feature>
<reference evidence="4 5" key="2">
    <citation type="journal article" date="2017" name="Front. Plant Sci.">
        <title>Gene Classification and Mining of Molecular Markers Useful in Red Clover (Trifolium pratense) Breeding.</title>
        <authorList>
            <person name="Istvanek J."/>
            <person name="Dluhosova J."/>
            <person name="Dluhos P."/>
            <person name="Patkova L."/>
            <person name="Nedelnik J."/>
            <person name="Repkova J."/>
        </authorList>
    </citation>
    <scope>NUCLEOTIDE SEQUENCE [LARGE SCALE GENOMIC DNA]</scope>
    <source>
        <strain evidence="5">cv. Tatra</strain>
        <tissue evidence="4">Young leaves</tissue>
    </source>
</reference>
<dbReference type="InterPro" id="IPR003034">
    <property type="entry name" value="SAP_dom"/>
</dbReference>